<dbReference type="KEGG" id="arep:ID810_09260"/>
<feature type="domain" description="GTPase-associated protein 1 N-terminal" evidence="1">
    <location>
        <begin position="16"/>
        <end position="155"/>
    </location>
</feature>
<dbReference type="EMBL" id="CP063989">
    <property type="protein sequence ID" value="QPL04926.1"/>
    <property type="molecule type" value="Genomic_DNA"/>
</dbReference>
<proteinExistence type="predicted"/>
<evidence type="ECO:0000313" key="2">
    <source>
        <dbReference type="EMBL" id="QPL04926.1"/>
    </source>
</evidence>
<name>A0A7T0PV53_9ACTO</name>
<dbReference type="Proteomes" id="UP000594637">
    <property type="component" value="Chromosome"/>
</dbReference>
<dbReference type="Pfam" id="PF20013">
    <property type="entry name" value="GAP1-N2"/>
    <property type="match status" value="1"/>
</dbReference>
<organism evidence="2 3">
    <name type="scientific">Actinomyces respiraculi</name>
    <dbReference type="NCBI Taxonomy" id="2744574"/>
    <lineage>
        <taxon>Bacteria</taxon>
        <taxon>Bacillati</taxon>
        <taxon>Actinomycetota</taxon>
        <taxon>Actinomycetes</taxon>
        <taxon>Actinomycetales</taxon>
        <taxon>Actinomycetaceae</taxon>
        <taxon>Actinomyces</taxon>
    </lineage>
</organism>
<protein>
    <recommendedName>
        <fullName evidence="1">GTPase-associated protein 1 N-terminal domain-containing protein</fullName>
    </recommendedName>
</protein>
<dbReference type="RefSeq" id="WP_166855967.1">
    <property type="nucleotide sequence ID" value="NZ_CP063989.1"/>
</dbReference>
<sequence>MRAEGEGLHPSGVTSSAQLLYTNVDRVVGGQQRSGWQIMATSDTMTESMADWIRSLVNSDLSGFSVLPGFPTPEQITQAERRLRQVPLDHGVLLLHTAPAGVDTTGRTNSMTHAVILPDTEAAPALRTAELWRSPGWVTPFGPTAVREAALPDLRALVPGTAAGGDAVAEFLTEDGRAEILVALADVLAPVLDARALADGDRSSLAAGSTSPTVLMGVGSTDEAALWLSAVQHCCAPITSRFLGYSTAEVIATPTDLDAVVSSSTDLAFVPHEVLRGYDPRREDVVVIDSRQTGPVTPVTTWGLAVAAAVSDIATWVAAQDALHTALSMLEDHHGLTAAWPLCVAEIMEPGLLTSTGDANLDRAIDRELIRCMPAAVAKSDYLTELIGDWLLSSTDADAAAWYAKVMAVPEDAPVAGVVTGLVRAFVESAVRDLAWLQDDVRQTSPSVVRCLATWSLDPAQSTVVRDAVREAERLVPDDPVSTLRLADRLTRDGLRLNEEELTRLVVPAVHVLVSATGPEARDAILAGRPCPQVMATVRTLVNDSLREIVGRSHVTLPLLDPRVASWLDTPHALPELLETEAALATLSGEVPTPSRAAGCLARFPVPFTLRPKIRSLFSRAATPVEVAALTRTCADRQEIWTEALVRHPLGEGAVPLAAGLLALKNHSDSEMLARRYQRVSPPTAAAVLALGRSCPFLTGVGLTESVTYAYNMLMSLDVLDARYSRDAEYSLDAWGATEEQEILVDLAVLVMILGLWGTHQPVDLSGLSPRTGELAASRAEWLSTRVSDSVFLRTPSDHVTGPLLDACAIGLYLGTAGAKAYPDEAGILKAAEDSSPPWARDRAAVVTQVLRTWTAGWDDAQRENWTSYLVDRCLPGSDLPKWLDKQILRPGSGLFSRFGGGR</sequence>
<evidence type="ECO:0000259" key="1">
    <source>
        <dbReference type="Pfam" id="PF20013"/>
    </source>
</evidence>
<dbReference type="AlphaFoldDB" id="A0A7T0PV53"/>
<reference evidence="2 3" key="1">
    <citation type="submission" date="2020-11" db="EMBL/GenBank/DDBJ databases">
        <title>Actinomyces sp. ZJ750.</title>
        <authorList>
            <person name="Zhou J."/>
        </authorList>
    </citation>
    <scope>NUCLEOTIDE SEQUENCE [LARGE SCALE GENOMIC DNA]</scope>
    <source>
        <strain evidence="2 3">ZJ750</strain>
    </source>
</reference>
<keyword evidence="3" id="KW-1185">Reference proteome</keyword>
<gene>
    <name evidence="2" type="ORF">ID810_09260</name>
</gene>
<evidence type="ECO:0000313" key="3">
    <source>
        <dbReference type="Proteomes" id="UP000594637"/>
    </source>
</evidence>
<accession>A0A7T0PV53</accession>
<dbReference type="InterPro" id="IPR045402">
    <property type="entry name" value="GAP1-N2"/>
</dbReference>